<dbReference type="GO" id="GO:0017056">
    <property type="term" value="F:structural constituent of nuclear pore"/>
    <property type="evidence" value="ECO:0007669"/>
    <property type="project" value="InterPro"/>
</dbReference>
<feature type="domain" description="Nucleoporin Nup133/Nup155-like N-terminal" evidence="7">
    <location>
        <begin position="139"/>
        <end position="617"/>
    </location>
</feature>
<evidence type="ECO:0000259" key="7">
    <source>
        <dbReference type="Pfam" id="PF08801"/>
    </source>
</evidence>
<dbReference type="GO" id="GO:0036228">
    <property type="term" value="P:protein localization to nuclear inner membrane"/>
    <property type="evidence" value="ECO:0007669"/>
    <property type="project" value="TreeGrafter"/>
</dbReference>
<dbReference type="InterPro" id="IPR007187">
    <property type="entry name" value="Nucleoporin_Nup133/Nup155_C"/>
</dbReference>
<proteinExistence type="inferred from homology"/>
<dbReference type="Gene3D" id="1.20.120.1050">
    <property type="match status" value="1"/>
</dbReference>
<evidence type="ECO:0000256" key="5">
    <source>
        <dbReference type="SAM" id="MobiDB-lite"/>
    </source>
</evidence>
<evidence type="ECO:0000256" key="2">
    <source>
        <dbReference type="ARBA" id="ARBA00007373"/>
    </source>
</evidence>
<dbReference type="InterPro" id="IPR042537">
    <property type="entry name" value="Nucleoporin_Nup155_C_2"/>
</dbReference>
<dbReference type="Gene3D" id="1.25.40.450">
    <property type="entry name" value="Nucleoporin, helical domain, N-terminal subdomain"/>
    <property type="match status" value="1"/>
</dbReference>
<evidence type="ECO:0000259" key="6">
    <source>
        <dbReference type="Pfam" id="PF03177"/>
    </source>
</evidence>
<dbReference type="PANTHER" id="PTHR10350:SF6">
    <property type="entry name" value="NUCLEAR PORE COMPLEX PROTEIN NUP155"/>
    <property type="match status" value="1"/>
</dbReference>
<dbReference type="Pfam" id="PF03177">
    <property type="entry name" value="Nucleoporin_C"/>
    <property type="match status" value="1"/>
</dbReference>
<dbReference type="InterPro" id="IPR004870">
    <property type="entry name" value="Nucleoporin_Nup155"/>
</dbReference>
<evidence type="ECO:0000313" key="8">
    <source>
        <dbReference type="EMBL" id="VEU21043.1"/>
    </source>
</evidence>
<evidence type="ECO:0000313" key="9">
    <source>
        <dbReference type="Proteomes" id="UP000290900"/>
    </source>
</evidence>
<evidence type="ECO:0000256" key="4">
    <source>
        <dbReference type="ARBA" id="ARBA00023242"/>
    </source>
</evidence>
<evidence type="ECO:0000256" key="1">
    <source>
        <dbReference type="ARBA" id="ARBA00004123"/>
    </source>
</evidence>
<dbReference type="Gene3D" id="1.25.40.440">
    <property type="entry name" value="Nucleoporin, helical domain, central subdomain"/>
    <property type="match status" value="1"/>
</dbReference>
<organism evidence="8 9">
    <name type="scientific">Brettanomyces naardenensis</name>
    <name type="common">Yeast</name>
    <dbReference type="NCBI Taxonomy" id="13370"/>
    <lineage>
        <taxon>Eukaryota</taxon>
        <taxon>Fungi</taxon>
        <taxon>Dikarya</taxon>
        <taxon>Ascomycota</taxon>
        <taxon>Saccharomycotina</taxon>
        <taxon>Pichiomycetes</taxon>
        <taxon>Pichiales</taxon>
        <taxon>Pichiaceae</taxon>
        <taxon>Brettanomyces</taxon>
    </lineage>
</organism>
<feature type="domain" description="Nucleoporin Nup133/Nup155-like C-terminal" evidence="6">
    <location>
        <begin position="697"/>
        <end position="1429"/>
    </location>
</feature>
<dbReference type="FunFam" id="1.25.40.440:FF:000001">
    <property type="entry name" value="Nuclear pore complex subunit"/>
    <property type="match status" value="1"/>
</dbReference>
<dbReference type="Pfam" id="PF08801">
    <property type="entry name" value="Nucleoporin_N"/>
    <property type="match status" value="1"/>
</dbReference>
<dbReference type="Gene3D" id="1.10.167.20">
    <property type="match status" value="1"/>
</dbReference>
<comment type="subcellular location">
    <subcellularLocation>
        <location evidence="1">Nucleus</location>
    </subcellularLocation>
</comment>
<dbReference type="Proteomes" id="UP000290900">
    <property type="component" value="Unassembled WGS sequence"/>
</dbReference>
<evidence type="ECO:0000256" key="3">
    <source>
        <dbReference type="ARBA" id="ARBA00022448"/>
    </source>
</evidence>
<protein>
    <submittedName>
        <fullName evidence="8">DEKNAAC101957</fullName>
    </submittedName>
</protein>
<gene>
    <name evidence="8" type="ORF">BRENAR_LOCUS1778</name>
</gene>
<dbReference type="STRING" id="13370.A0A448YJL9"/>
<reference evidence="8 9" key="1">
    <citation type="submission" date="2018-12" db="EMBL/GenBank/DDBJ databases">
        <authorList>
            <person name="Tiukova I."/>
            <person name="Dainat J."/>
        </authorList>
    </citation>
    <scope>NUCLEOTIDE SEQUENCE [LARGE SCALE GENOMIC DNA]</scope>
</reference>
<feature type="region of interest" description="Disordered" evidence="5">
    <location>
        <begin position="1"/>
        <end position="43"/>
    </location>
</feature>
<keyword evidence="9" id="KW-1185">Reference proteome</keyword>
<dbReference type="EMBL" id="CAACVR010000009">
    <property type="protein sequence ID" value="VEU21043.1"/>
    <property type="molecule type" value="Genomic_DNA"/>
</dbReference>
<dbReference type="FunCoup" id="A0A448YJL9">
    <property type="interactions" value="1264"/>
</dbReference>
<dbReference type="InterPro" id="IPR042533">
    <property type="entry name" value="Nucleoporin_Nup155_C_1"/>
</dbReference>
<name>A0A448YJL9_BRENA</name>
<keyword evidence="4" id="KW-0539">Nucleus</keyword>
<sequence length="1435" mass="161710">MSFRFSQVLGSEGAGSGTNPPQPKIESNDLQRRRADKRTRGSGRQAFMGSFFSARAANSALSSTSSQLMKNHQPDETYNGKLACPPLGSSSQLTLASGCVTNAIVKDNSTPTLYEVLSKYAVDNYNYKPNTSLGPFARFEKSNIYNIPDRIFQKYNSLDCVTNIGIFSELQKAWLTIDDKLIIWNYKAGSSSSSEQEFYTIDDFKSTILTVALVKPKPKVFVDSVNYLLLVSTSINIHILAVQATSDHLDVSDTKMSVPTQGLMVNRFATYNATGEIFFTGAGDSEGIWRLDYTNNDEWFSRNCSKECLTNSSLSSVLPSVLQKLPSFIAGATGKESKLETVVELKIDQSRGILYTLSSKSIIKTFRLRTDKGKTTLGSKLVKRPFDLLKELSTTTINMDTPLLARNKMKVVNIFPVSKNENTNLFLVAVTDTGCRIFLNGSTLYGDRLTLTASQVKFPPPDAKFYEDLEKKKEQRVIQEQNFVSNGAMPSQAAKSSITKNPVGSLVTVQDLKHAQESSQLLSGLTNTLIISPGIFLGFTKDKHVFSCVPDYGILKNSSQYIEDFEFIDGFGKIHSLVQLTPSFNATNTPSGYCNEFASQYSATPLEFAVLTGTGIHVYRYRTPDLILEDSLDDKTFEEFSKKYGSEEACSSSLYLACKYGKSENFRNLATKYFISGGQNARLSKRLQPTIDDVELSDRFFALVILVARLVRNFWDKEVFQLSPDVRFTRLGYIDLESVKKKKNPKIILQGLSIPKQQLEFFLCSILILVKYFEENRKSIPGLLHGFNQQLDSTSWKEKESEVCLQAEQIGFSSMMKFLNTVKEGLSFLTVLLDEDPKSKNFEKIMNYLSLQSQADLSCLTFNEFFTSSDAYVSRLTKEILSAVINNSIASGNSVELVANTLQEKCGSFCSTGDVLIFKAIESLKKAKDYANNNDQEMMTNYLRAAVKLLKKTSDSLTEETITDCVNIMLQLEYYDGAVEFLLDVANNSDQGKLSARYEGDGKTQMVGELDPKDPKKKKILDHRSNLYQLVFQILADIDKKAILSLEQATENSTTFGAAAFVGRDGQLITQYSQMRDSCYQICLSYKDKMFQYEFYEWFIANGIGEKLLDISTPYILDFLKDYSSKDLEMAKLLWVYYSRREHYYEAAKVLYKLSVSNFAVDLSTRIEFLSRASGFCHCIPPQSLRQEVVALSSEIIDLMAVSNLQDELLLAILQDPRINDAARQNAVASLNGQILTISDLYNDFIDPLGYYELALITFKISDHRNSEDILTKWESLFGKWYIEYKSKPNFANEPFYLELTNKFVLIGTRLNDTDVLFPILDLFQLLAKYIYGGELAGKVRAPAGVIVDAFVKSGVTYGKLYYNLRNIIESTTFEIFDGYTKVLNEEMCYLIHDWYKNDKALRETISDDSVRSLREYSIEKDPIYEYIRATGNPL</sequence>
<dbReference type="Gene3D" id="1.20.58.1780">
    <property type="match status" value="1"/>
</dbReference>
<dbReference type="GO" id="GO:0006405">
    <property type="term" value="P:RNA export from nucleus"/>
    <property type="evidence" value="ECO:0007669"/>
    <property type="project" value="TreeGrafter"/>
</dbReference>
<dbReference type="GO" id="GO:0006606">
    <property type="term" value="P:protein import into nucleus"/>
    <property type="evidence" value="ECO:0007669"/>
    <property type="project" value="TreeGrafter"/>
</dbReference>
<dbReference type="PANTHER" id="PTHR10350">
    <property type="entry name" value="NUCLEAR PORE COMPLEX PROTEIN NUP155"/>
    <property type="match status" value="1"/>
</dbReference>
<dbReference type="InterPro" id="IPR014908">
    <property type="entry name" value="Nucleoporin_Nup133/Nup155_N"/>
</dbReference>
<accession>A0A448YJL9</accession>
<dbReference type="GO" id="GO:0044611">
    <property type="term" value="C:nuclear pore inner ring"/>
    <property type="evidence" value="ECO:0007669"/>
    <property type="project" value="TreeGrafter"/>
</dbReference>
<keyword evidence="3" id="KW-0813">Transport</keyword>
<dbReference type="InParanoid" id="A0A448YJL9"/>
<comment type="similarity">
    <text evidence="2">Belongs to the non-repetitive/WGA-negative nucleoporin family.</text>
</comment>
<dbReference type="GO" id="GO:0000972">
    <property type="term" value="P:transcription-dependent tethering of RNA polymerase II gene DNA at nuclear periphery"/>
    <property type="evidence" value="ECO:0007669"/>
    <property type="project" value="TreeGrafter"/>
</dbReference>
<dbReference type="OrthoDB" id="338970at2759"/>